<dbReference type="InterPro" id="IPR019554">
    <property type="entry name" value="Soluble_ligand-bd"/>
</dbReference>
<reference evidence="5 7" key="1">
    <citation type="submission" date="2016-10" db="EMBL/GenBank/DDBJ databases">
        <authorList>
            <person name="Cai Z."/>
        </authorList>
    </citation>
    <scope>NUCLEOTIDE SEQUENCE [LARGE SCALE GENOMIC DNA]</scope>
    <source>
        <strain evidence="5 7">DSM 25227</strain>
    </source>
</reference>
<evidence type="ECO:0000313" key="5">
    <source>
        <dbReference type="EMBL" id="SSA50684.1"/>
    </source>
</evidence>
<dbReference type="Gene3D" id="3.10.560.10">
    <property type="entry name" value="Outer membrane lipoprotein wza domain like"/>
    <property type="match status" value="1"/>
</dbReference>
<accession>A0A2Y9B2D2</accession>
<reference evidence="4 6" key="2">
    <citation type="submission" date="2018-03" db="EMBL/GenBank/DDBJ databases">
        <title>Genomic Encyclopedia of Archaeal and Bacterial Type Strains, Phase II (KMG-II): from individual species to whole genera.</title>
        <authorList>
            <person name="Goeker M."/>
        </authorList>
    </citation>
    <scope>NUCLEOTIDE SEQUENCE [LARGE SCALE GENOMIC DNA]</scope>
    <source>
        <strain evidence="4 6">DSM 25227</strain>
    </source>
</reference>
<evidence type="ECO:0000256" key="1">
    <source>
        <dbReference type="ARBA" id="ARBA00022729"/>
    </source>
</evidence>
<evidence type="ECO:0000313" key="6">
    <source>
        <dbReference type="Proteomes" id="UP000245839"/>
    </source>
</evidence>
<feature type="domain" description="Soluble ligand binding" evidence="3">
    <location>
        <begin position="123"/>
        <end position="169"/>
    </location>
</feature>
<feature type="domain" description="Polysaccharide export protein N-terminal" evidence="2">
    <location>
        <begin position="29"/>
        <end position="103"/>
    </location>
</feature>
<name>A0A2Y9B2D2_9RHOB</name>
<keyword evidence="6" id="KW-1185">Reference proteome</keyword>
<dbReference type="Proteomes" id="UP000245839">
    <property type="component" value="Unassembled WGS sequence"/>
</dbReference>
<proteinExistence type="predicted"/>
<dbReference type="Gene3D" id="3.30.1950.10">
    <property type="entry name" value="wza like domain"/>
    <property type="match status" value="1"/>
</dbReference>
<dbReference type="RefSeq" id="WP_109566050.1">
    <property type="nucleotide sequence ID" value="NZ_QGDJ01000015.1"/>
</dbReference>
<evidence type="ECO:0000259" key="2">
    <source>
        <dbReference type="Pfam" id="PF02563"/>
    </source>
</evidence>
<dbReference type="InterPro" id="IPR003715">
    <property type="entry name" value="Poly_export_N"/>
</dbReference>
<dbReference type="GO" id="GO:0015159">
    <property type="term" value="F:polysaccharide transmembrane transporter activity"/>
    <property type="evidence" value="ECO:0007669"/>
    <property type="project" value="InterPro"/>
</dbReference>
<sequence>MTVTAIRVPPLAALLFAGLLALVWAGGAAAQGYKVRSGDTLTIEVLQDSSLNRNVLVTPDGTFTFPFAGTVRAGGRTPAEISQQLTQAIASNFAAPPNVFVSVRSLRPEDPAAQAEEEAVMLIYVLGEVNEPGPKRILPGTTFLQALSTTGGFTNFAADKRVQLRRTDPQTGAQGVTVINYRAIAAGAAMSQDIVLTEGDVILVPQRRLFE</sequence>
<dbReference type="OrthoDB" id="197007at2"/>
<dbReference type="Pfam" id="PF02563">
    <property type="entry name" value="Poly_export"/>
    <property type="match status" value="1"/>
</dbReference>
<dbReference type="Pfam" id="PF10531">
    <property type="entry name" value="SLBB"/>
    <property type="match status" value="1"/>
</dbReference>
<dbReference type="PANTHER" id="PTHR33619">
    <property type="entry name" value="POLYSACCHARIDE EXPORT PROTEIN GFCE-RELATED"/>
    <property type="match status" value="1"/>
</dbReference>
<evidence type="ECO:0000313" key="7">
    <source>
        <dbReference type="Proteomes" id="UP000251571"/>
    </source>
</evidence>
<dbReference type="EMBL" id="UETC01000015">
    <property type="protein sequence ID" value="SSA50684.1"/>
    <property type="molecule type" value="Genomic_DNA"/>
</dbReference>
<dbReference type="AlphaFoldDB" id="A0A2Y9B2D2"/>
<organism evidence="5 7">
    <name type="scientific">Jannaschia seohaensis</name>
    <dbReference type="NCBI Taxonomy" id="475081"/>
    <lineage>
        <taxon>Bacteria</taxon>
        <taxon>Pseudomonadati</taxon>
        <taxon>Pseudomonadota</taxon>
        <taxon>Alphaproteobacteria</taxon>
        <taxon>Rhodobacterales</taxon>
        <taxon>Roseobacteraceae</taxon>
        <taxon>Jannaschia</taxon>
    </lineage>
</organism>
<keyword evidence="1" id="KW-0732">Signal</keyword>
<evidence type="ECO:0000259" key="3">
    <source>
        <dbReference type="Pfam" id="PF10531"/>
    </source>
</evidence>
<dbReference type="InterPro" id="IPR049712">
    <property type="entry name" value="Poly_export"/>
</dbReference>
<gene>
    <name evidence="4" type="ORF">BCF38_11512</name>
    <name evidence="5" type="ORF">SAMN05421539_11512</name>
</gene>
<dbReference type="EMBL" id="QGDJ01000015">
    <property type="protein sequence ID" value="PWJ12876.1"/>
    <property type="molecule type" value="Genomic_DNA"/>
</dbReference>
<dbReference type="Proteomes" id="UP000251571">
    <property type="component" value="Unassembled WGS sequence"/>
</dbReference>
<dbReference type="PANTHER" id="PTHR33619:SF3">
    <property type="entry name" value="POLYSACCHARIDE EXPORT PROTEIN GFCE-RELATED"/>
    <property type="match status" value="1"/>
</dbReference>
<protein>
    <submittedName>
        <fullName evidence="5">Polysaccharide export outer membrane protein</fullName>
    </submittedName>
</protein>
<evidence type="ECO:0000313" key="4">
    <source>
        <dbReference type="EMBL" id="PWJ12876.1"/>
    </source>
</evidence>